<dbReference type="STRING" id="1169540.A0A0G4GAQ1"/>
<protein>
    <recommendedName>
        <fullName evidence="1">CoA-binding domain-containing protein</fullName>
    </recommendedName>
</protein>
<dbReference type="PANTHER" id="PTHR33303">
    <property type="entry name" value="CYTOPLASMIC PROTEIN-RELATED"/>
    <property type="match status" value="1"/>
</dbReference>
<organism evidence="2 3">
    <name type="scientific">Vitrella brassicaformis (strain CCMP3155)</name>
    <dbReference type="NCBI Taxonomy" id="1169540"/>
    <lineage>
        <taxon>Eukaryota</taxon>
        <taxon>Sar</taxon>
        <taxon>Alveolata</taxon>
        <taxon>Colpodellida</taxon>
        <taxon>Vitrellaceae</taxon>
        <taxon>Vitrella</taxon>
    </lineage>
</organism>
<dbReference type="Proteomes" id="UP000041254">
    <property type="component" value="Unassembled WGS sequence"/>
</dbReference>
<dbReference type="PANTHER" id="PTHR33303:SF2">
    <property type="entry name" value="COA-BINDING DOMAIN-CONTAINING PROTEIN"/>
    <property type="match status" value="1"/>
</dbReference>
<name>A0A0G4GAQ1_VITBC</name>
<reference evidence="2 3" key="1">
    <citation type="submission" date="2014-11" db="EMBL/GenBank/DDBJ databases">
        <authorList>
            <person name="Zhu J."/>
            <person name="Qi W."/>
            <person name="Song R."/>
        </authorList>
    </citation>
    <scope>NUCLEOTIDE SEQUENCE [LARGE SCALE GENOMIC DNA]</scope>
</reference>
<dbReference type="OMA" id="IYNACVL"/>
<dbReference type="InterPro" id="IPR003781">
    <property type="entry name" value="CoA-bd"/>
</dbReference>
<evidence type="ECO:0000313" key="3">
    <source>
        <dbReference type="Proteomes" id="UP000041254"/>
    </source>
</evidence>
<evidence type="ECO:0000259" key="1">
    <source>
        <dbReference type="Pfam" id="PF13380"/>
    </source>
</evidence>
<feature type="domain" description="CoA-binding" evidence="1">
    <location>
        <begin position="12"/>
        <end position="151"/>
    </location>
</feature>
<sequence length="157" mass="16236">MEASIGSFFSNKAIIVVGASASREKFGNKVLRALKSTFVDGAPHNAAYKDRSIRLLAVNPKETVIEAITTLPTVKEAVQVLQTEGIAADSTGLSIITPPAATSGVIGDGLSLGVRQFWCQPGAESAEAKERVEGAAGATLIAGGPCVLVELGFHDDE</sequence>
<proteinExistence type="predicted"/>
<evidence type="ECO:0000313" key="2">
    <source>
        <dbReference type="EMBL" id="CEM25810.1"/>
    </source>
</evidence>
<dbReference type="SUPFAM" id="SSF51735">
    <property type="entry name" value="NAD(P)-binding Rossmann-fold domains"/>
    <property type="match status" value="1"/>
</dbReference>
<keyword evidence="3" id="KW-1185">Reference proteome</keyword>
<dbReference type="Pfam" id="PF13380">
    <property type="entry name" value="CoA_binding_2"/>
    <property type="match status" value="1"/>
</dbReference>
<dbReference type="EMBL" id="CDMY01000603">
    <property type="protein sequence ID" value="CEM25810.1"/>
    <property type="molecule type" value="Genomic_DNA"/>
</dbReference>
<dbReference type="AlphaFoldDB" id="A0A0G4GAQ1"/>
<dbReference type="OrthoDB" id="5138418at2759"/>
<dbReference type="InParanoid" id="A0A0G4GAQ1"/>
<gene>
    <name evidence="2" type="ORF">Vbra_9843</name>
</gene>
<dbReference type="Gene3D" id="3.40.50.720">
    <property type="entry name" value="NAD(P)-binding Rossmann-like Domain"/>
    <property type="match status" value="1"/>
</dbReference>
<accession>A0A0G4GAQ1</accession>
<dbReference type="VEuPathDB" id="CryptoDB:Vbra_9843"/>
<dbReference type="InterPro" id="IPR036291">
    <property type="entry name" value="NAD(P)-bd_dom_sf"/>
</dbReference>